<dbReference type="GO" id="GO:0035591">
    <property type="term" value="F:signaling adaptor activity"/>
    <property type="evidence" value="ECO:0007669"/>
    <property type="project" value="InterPro"/>
</dbReference>
<evidence type="ECO:0000256" key="2">
    <source>
        <dbReference type="ARBA" id="ARBA00008291"/>
    </source>
</evidence>
<dbReference type="InterPro" id="IPR011989">
    <property type="entry name" value="ARM-like"/>
</dbReference>
<keyword evidence="6" id="KW-0677">Repeat</keyword>
<dbReference type="SUPFAM" id="SSF48371">
    <property type="entry name" value="ARM repeat"/>
    <property type="match status" value="1"/>
</dbReference>
<dbReference type="InterPro" id="IPR016024">
    <property type="entry name" value="ARM-type_fold"/>
</dbReference>
<dbReference type="SUPFAM" id="SSF52200">
    <property type="entry name" value="Toll/Interleukin receptor TIR domain"/>
    <property type="match status" value="1"/>
</dbReference>
<evidence type="ECO:0000256" key="5">
    <source>
        <dbReference type="ARBA" id="ARBA00022588"/>
    </source>
</evidence>
<dbReference type="GO" id="GO:0003953">
    <property type="term" value="F:NAD+ nucleosidase activity"/>
    <property type="evidence" value="ECO:0007669"/>
    <property type="project" value="InterPro"/>
</dbReference>
<evidence type="ECO:0000313" key="15">
    <source>
        <dbReference type="Proteomes" id="UP000245119"/>
    </source>
</evidence>
<dbReference type="GO" id="GO:0034128">
    <property type="term" value="P:negative regulation of MyD88-independent toll-like receptor signaling pathway"/>
    <property type="evidence" value="ECO:0007669"/>
    <property type="project" value="InterPro"/>
</dbReference>
<dbReference type="GO" id="GO:0030425">
    <property type="term" value="C:dendrite"/>
    <property type="evidence" value="ECO:0007669"/>
    <property type="project" value="TreeGrafter"/>
</dbReference>
<dbReference type="EMBL" id="PZQS01000004">
    <property type="protein sequence ID" value="PVD31643.1"/>
    <property type="molecule type" value="Genomic_DNA"/>
</dbReference>
<keyword evidence="7" id="KW-0378">Hydrolase</keyword>
<evidence type="ECO:0000256" key="3">
    <source>
        <dbReference type="ARBA" id="ARBA00011982"/>
    </source>
</evidence>
<dbReference type="Gene3D" id="1.25.10.10">
    <property type="entry name" value="Leucine-rich Repeat Variant"/>
    <property type="match status" value="1"/>
</dbReference>
<dbReference type="Gene3D" id="1.10.150.50">
    <property type="entry name" value="Transcription Factor, Ets-1"/>
    <property type="match status" value="2"/>
</dbReference>
<feature type="domain" description="TIR" evidence="12">
    <location>
        <begin position="996"/>
        <end position="1139"/>
    </location>
</feature>
<evidence type="ECO:0000256" key="1">
    <source>
        <dbReference type="ARBA" id="ARBA00004496"/>
    </source>
</evidence>
<name>A0A2T7PDZ6_POMCA</name>
<dbReference type="SUPFAM" id="SSF47769">
    <property type="entry name" value="SAM/Pointed domain"/>
    <property type="match status" value="2"/>
</dbReference>
<proteinExistence type="inferred from homology"/>
<dbReference type="GO" id="GO:0045087">
    <property type="term" value="P:innate immune response"/>
    <property type="evidence" value="ECO:0007669"/>
    <property type="project" value="UniProtKB-KW"/>
</dbReference>
<dbReference type="PROSITE" id="PS50104">
    <property type="entry name" value="TIR"/>
    <property type="match status" value="1"/>
</dbReference>
<feature type="domain" description="SAM" evidence="13">
    <location>
        <begin position="839"/>
        <end position="903"/>
    </location>
</feature>
<keyword evidence="4" id="KW-0963">Cytoplasm</keyword>
<dbReference type="InterPro" id="IPR035897">
    <property type="entry name" value="Toll_tir_struct_dom_sf"/>
</dbReference>
<dbReference type="GO" id="GO:0048678">
    <property type="term" value="P:response to axon injury"/>
    <property type="evidence" value="ECO:0007669"/>
    <property type="project" value="InterPro"/>
</dbReference>
<feature type="compositionally biased region" description="Polar residues" evidence="11">
    <location>
        <begin position="265"/>
        <end position="288"/>
    </location>
</feature>
<evidence type="ECO:0000256" key="10">
    <source>
        <dbReference type="ARBA" id="ARBA00047304"/>
    </source>
</evidence>
<gene>
    <name evidence="14" type="ORF">C0Q70_07060</name>
</gene>
<dbReference type="CDD" id="cd09502">
    <property type="entry name" value="SAM_SARM1-like_repeat2"/>
    <property type="match status" value="1"/>
</dbReference>
<dbReference type="GO" id="GO:0061809">
    <property type="term" value="F:NAD+ nucleosidase activity, cyclic ADP-ribose generating"/>
    <property type="evidence" value="ECO:0007669"/>
    <property type="project" value="UniProtKB-EC"/>
</dbReference>
<comment type="catalytic activity">
    <reaction evidence="10">
        <text>NAD(+) + H2O = ADP-D-ribose + nicotinamide + H(+)</text>
        <dbReference type="Rhea" id="RHEA:16301"/>
        <dbReference type="ChEBI" id="CHEBI:15377"/>
        <dbReference type="ChEBI" id="CHEBI:15378"/>
        <dbReference type="ChEBI" id="CHEBI:17154"/>
        <dbReference type="ChEBI" id="CHEBI:57540"/>
        <dbReference type="ChEBI" id="CHEBI:57967"/>
        <dbReference type="EC" id="3.2.2.6"/>
    </reaction>
    <physiologicalReaction direction="left-to-right" evidence="10">
        <dbReference type="Rhea" id="RHEA:16302"/>
    </physiologicalReaction>
</comment>
<evidence type="ECO:0000313" key="14">
    <source>
        <dbReference type="EMBL" id="PVD31643.1"/>
    </source>
</evidence>
<dbReference type="SMART" id="SM00255">
    <property type="entry name" value="TIR"/>
    <property type="match status" value="1"/>
</dbReference>
<dbReference type="GO" id="GO:0007165">
    <property type="term" value="P:signal transduction"/>
    <property type="evidence" value="ECO:0007669"/>
    <property type="project" value="InterPro"/>
</dbReference>
<evidence type="ECO:0000259" key="12">
    <source>
        <dbReference type="PROSITE" id="PS50104"/>
    </source>
</evidence>
<evidence type="ECO:0000256" key="7">
    <source>
        <dbReference type="ARBA" id="ARBA00022801"/>
    </source>
</evidence>
<comment type="similarity">
    <text evidence="2">Belongs to the SARM1 family.</text>
</comment>
<keyword evidence="15" id="KW-1185">Reference proteome</keyword>
<keyword evidence="5" id="KW-0399">Innate immunity</keyword>
<feature type="region of interest" description="Disordered" evidence="11">
    <location>
        <begin position="43"/>
        <end position="84"/>
    </location>
</feature>
<dbReference type="InterPro" id="IPR013761">
    <property type="entry name" value="SAM/pointed_sf"/>
</dbReference>
<dbReference type="PANTHER" id="PTHR22998">
    <property type="entry name" value="SARM1"/>
    <property type="match status" value="1"/>
</dbReference>
<evidence type="ECO:0000256" key="11">
    <source>
        <dbReference type="SAM" id="MobiDB-lite"/>
    </source>
</evidence>
<dbReference type="PROSITE" id="PS50105">
    <property type="entry name" value="SAM_DOMAIN"/>
    <property type="match status" value="2"/>
</dbReference>
<dbReference type="OrthoDB" id="202764at2759"/>
<evidence type="ECO:0000256" key="9">
    <source>
        <dbReference type="ARBA" id="ARBA00023027"/>
    </source>
</evidence>
<dbReference type="Pfam" id="PF13676">
    <property type="entry name" value="TIR_2"/>
    <property type="match status" value="1"/>
</dbReference>
<evidence type="ECO:0000259" key="13">
    <source>
        <dbReference type="PROSITE" id="PS50105"/>
    </source>
</evidence>
<keyword evidence="8" id="KW-0391">Immunity</keyword>
<protein>
    <recommendedName>
        <fullName evidence="3">ADP-ribosyl cyclase/cyclic ADP-ribose hydrolase</fullName>
        <ecNumber evidence="3">3.2.2.6</ecNumber>
    </recommendedName>
</protein>
<dbReference type="FunFam" id="1.10.150.50:FF:000043">
    <property type="entry name" value="Sterile alpha and TIR motif-containing 1"/>
    <property type="match status" value="1"/>
</dbReference>
<accession>A0A2T7PDZ6</accession>
<dbReference type="EC" id="3.2.2.6" evidence="3"/>
<organism evidence="14 15">
    <name type="scientific">Pomacea canaliculata</name>
    <name type="common">Golden apple snail</name>
    <dbReference type="NCBI Taxonomy" id="400727"/>
    <lineage>
        <taxon>Eukaryota</taxon>
        <taxon>Metazoa</taxon>
        <taxon>Spiralia</taxon>
        <taxon>Lophotrochozoa</taxon>
        <taxon>Mollusca</taxon>
        <taxon>Gastropoda</taxon>
        <taxon>Caenogastropoda</taxon>
        <taxon>Architaenioglossa</taxon>
        <taxon>Ampullarioidea</taxon>
        <taxon>Ampullariidae</taxon>
        <taxon>Pomacea</taxon>
    </lineage>
</organism>
<dbReference type="InterPro" id="IPR001660">
    <property type="entry name" value="SAM"/>
</dbReference>
<dbReference type="SMART" id="SM00454">
    <property type="entry name" value="SAM"/>
    <property type="match status" value="2"/>
</dbReference>
<evidence type="ECO:0000256" key="4">
    <source>
        <dbReference type="ARBA" id="ARBA00022490"/>
    </source>
</evidence>
<dbReference type="InterPro" id="IPR039184">
    <property type="entry name" value="SARM1"/>
</dbReference>
<dbReference type="Pfam" id="PF07647">
    <property type="entry name" value="SAM_2"/>
    <property type="match status" value="2"/>
</dbReference>
<dbReference type="Proteomes" id="UP000245119">
    <property type="component" value="Linkage Group LG4"/>
</dbReference>
<evidence type="ECO:0000256" key="6">
    <source>
        <dbReference type="ARBA" id="ARBA00022737"/>
    </source>
</evidence>
<dbReference type="CDD" id="cd24153">
    <property type="entry name" value="SARM1_N"/>
    <property type="match status" value="1"/>
</dbReference>
<dbReference type="Gene3D" id="3.40.50.10140">
    <property type="entry name" value="Toll/interleukin-1 receptor homology (TIR) domain"/>
    <property type="match status" value="1"/>
</dbReference>
<dbReference type="PANTHER" id="PTHR22998:SF1">
    <property type="entry name" value="NAD(+) HYDROLASE SARM1"/>
    <property type="match status" value="1"/>
</dbReference>
<reference evidence="14 15" key="1">
    <citation type="submission" date="2018-04" db="EMBL/GenBank/DDBJ databases">
        <title>The genome of golden apple snail Pomacea canaliculata provides insight into stress tolerance and invasive adaptation.</title>
        <authorList>
            <person name="Liu C."/>
            <person name="Liu B."/>
            <person name="Ren Y."/>
            <person name="Zhang Y."/>
            <person name="Wang H."/>
            <person name="Li S."/>
            <person name="Jiang F."/>
            <person name="Yin L."/>
            <person name="Zhang G."/>
            <person name="Qian W."/>
            <person name="Fan W."/>
        </authorList>
    </citation>
    <scope>NUCLEOTIDE SEQUENCE [LARGE SCALE GENOMIC DNA]</scope>
    <source>
        <strain evidence="14">SZHN2017</strain>
        <tissue evidence="14">Muscle</tissue>
    </source>
</reference>
<dbReference type="AlphaFoldDB" id="A0A2T7PDZ6"/>
<feature type="region of interest" description="Disordered" evidence="11">
    <location>
        <begin position="120"/>
        <end position="166"/>
    </location>
</feature>
<feature type="domain" description="SAM" evidence="13">
    <location>
        <begin position="914"/>
        <end position="975"/>
    </location>
</feature>
<comment type="caution">
    <text evidence="14">The sequence shown here is derived from an EMBL/GenBank/DDBJ whole genome shotgun (WGS) entry which is preliminary data.</text>
</comment>
<sequence length="1194" mass="132527">MTSMHAPGCARGSRCHRLGSPDARVSDRKHRAIYSGWAASSDRRGDYRRLQTPGGGRAPSSLERQAREPTYGQSGGSVYIVSASKPGGLRPQHIAHGVLQRPSTLARFCELLLTVVSLSASRQTEEGGDDDGDGVEGVGKSTRSPPGKQGQRDFRPRFEGPPPHPLPFNRFPSCTIFMCVIDGGKSGTVAPHHDETDAGHITISASPSISSSRNFTINGNDSKGTQHLTKFSRNRVSPATIISFPPEDQEISQETVSSEADITEVQSSHCQNLSQEKQGTDSRSTGNSPPGFYIDLNNMAEAVLDEIPNHDQNVNENLESPTSGIHRISSESTIKREVEETDDRKNDPYKVLERSQSDAYLLRNSLETEEEELVQACSQDLSTMRNVSECSRVYLDLSRAEPFERVEFTESSMGMFRSSSGRQLETIPQDEELKTGDLSYLYATRRSFSNDSSSSLEDVTGYSKVRTKEVSSGVKFVKSSKMQDMMKTTKTNLKSSIQIYSHTLKQKVRTLQMGSVPEQINALEELNVLMEQAWSMPVYGKDLAYSLCDILRTEKALDIIISNLSTTNRDLLKASARLLEQSLTTHNRKQIAECGLEAVVKMTRDRQGDVEMASCMTGILESLFKTSEETCSRVIKLGGLDVLIYWCRCNDRITLKHCAIALSNLALYGGPDNQEEMAKHRVPEWLFPLAFIDDDSTRYYACLAIAVLVSNKEIEAAVLKSGTLSLVRPFVELHDPQEFAQMDTSHQHGRSSGWLRRLVPVLTSKREEAQALAAFHLAMEAGIKAEQDRKEVLYEVGAVEPLKWLASTPNSTASRLAAQALRILGEQVPHKLSQQVPLWTTEDVAHWVSQVGFADFADSFRSCQVDGDLLLRLTEEELMESIEMGCAITRKRFLRELRDLKISADYTSCDPTKLSDWLVEVGPEFSQYTYQMIYSGVDKQTLRSLSHEHLSKDCAITNGIHRMKILSKIEELRSAASSPTAQRSDTTDGDVSSKKKPIDVFISYRRSNGSQLASLLKVHLQLRGFTVFIDIERLRAGKFDESLLESVRHASNFIIVLTPNALDRCVGDDEKKDWVHKEIVAAIEAGVNIIPLFDNFHWPPAEQLPQDMRNLSFFNGVRWIHDYQDACVDKLERFIRGEAAPSGRAATHSTSSLSGLDGLASPSGCSTQNILHTAADKKAFEGPSSCPILNSSES</sequence>
<comment type="subcellular location">
    <subcellularLocation>
        <location evidence="1">Cytoplasm</location>
    </subcellularLocation>
</comment>
<evidence type="ECO:0000256" key="8">
    <source>
        <dbReference type="ARBA" id="ARBA00022859"/>
    </source>
</evidence>
<dbReference type="GO" id="GO:0005737">
    <property type="term" value="C:cytoplasm"/>
    <property type="evidence" value="ECO:0007669"/>
    <property type="project" value="UniProtKB-SubCell"/>
</dbReference>
<feature type="region of interest" description="Disordered" evidence="11">
    <location>
        <begin position="265"/>
        <end position="291"/>
    </location>
</feature>
<dbReference type="InterPro" id="IPR000157">
    <property type="entry name" value="TIR_dom"/>
</dbReference>
<keyword evidence="9" id="KW-0520">NAD</keyword>